<dbReference type="AlphaFoldDB" id="A0A0D7B444"/>
<feature type="non-terminal residue" evidence="1">
    <location>
        <position position="103"/>
    </location>
</feature>
<keyword evidence="2" id="KW-1185">Reference proteome</keyword>
<evidence type="ECO:0008006" key="3">
    <source>
        <dbReference type="Google" id="ProtNLM"/>
    </source>
</evidence>
<protein>
    <recommendedName>
        <fullName evidence="3">RNase H type-1 domain-containing protein</fullName>
    </recommendedName>
</protein>
<evidence type="ECO:0000313" key="2">
    <source>
        <dbReference type="Proteomes" id="UP000054007"/>
    </source>
</evidence>
<dbReference type="Proteomes" id="UP000054007">
    <property type="component" value="Unassembled WGS sequence"/>
</dbReference>
<sequence>LDNTAAIQATELLQPAPGHYLVDEFHKEMEKLTKKHPTASVTVQWVPGHMDVEGSEIEYAKKAVEGWTSLGNQLPKLFRKPLPASASSVKKTYARAIMAKWNR</sequence>
<evidence type="ECO:0000313" key="1">
    <source>
        <dbReference type="EMBL" id="KIY65343.1"/>
    </source>
</evidence>
<proteinExistence type="predicted"/>
<dbReference type="STRING" id="1314674.A0A0D7B444"/>
<organism evidence="1 2">
    <name type="scientific">Cylindrobasidium torrendii FP15055 ss-10</name>
    <dbReference type="NCBI Taxonomy" id="1314674"/>
    <lineage>
        <taxon>Eukaryota</taxon>
        <taxon>Fungi</taxon>
        <taxon>Dikarya</taxon>
        <taxon>Basidiomycota</taxon>
        <taxon>Agaricomycotina</taxon>
        <taxon>Agaricomycetes</taxon>
        <taxon>Agaricomycetidae</taxon>
        <taxon>Agaricales</taxon>
        <taxon>Marasmiineae</taxon>
        <taxon>Physalacriaceae</taxon>
        <taxon>Cylindrobasidium</taxon>
    </lineage>
</organism>
<reference evidence="1 2" key="1">
    <citation type="journal article" date="2015" name="Fungal Genet. Biol.">
        <title>Evolution of novel wood decay mechanisms in Agaricales revealed by the genome sequences of Fistulina hepatica and Cylindrobasidium torrendii.</title>
        <authorList>
            <person name="Floudas D."/>
            <person name="Held B.W."/>
            <person name="Riley R."/>
            <person name="Nagy L.G."/>
            <person name="Koehler G."/>
            <person name="Ransdell A.S."/>
            <person name="Younus H."/>
            <person name="Chow J."/>
            <person name="Chiniquy J."/>
            <person name="Lipzen A."/>
            <person name="Tritt A."/>
            <person name="Sun H."/>
            <person name="Haridas S."/>
            <person name="LaButti K."/>
            <person name="Ohm R.A."/>
            <person name="Kues U."/>
            <person name="Blanchette R.A."/>
            <person name="Grigoriev I.V."/>
            <person name="Minto R.E."/>
            <person name="Hibbett D.S."/>
        </authorList>
    </citation>
    <scope>NUCLEOTIDE SEQUENCE [LARGE SCALE GENOMIC DNA]</scope>
    <source>
        <strain evidence="1 2">FP15055 ss-10</strain>
    </source>
</reference>
<accession>A0A0D7B444</accession>
<dbReference type="EMBL" id="KN880594">
    <property type="protein sequence ID" value="KIY65343.1"/>
    <property type="molecule type" value="Genomic_DNA"/>
</dbReference>
<name>A0A0D7B444_9AGAR</name>
<gene>
    <name evidence="1" type="ORF">CYLTODRAFT_314418</name>
</gene>
<feature type="non-terminal residue" evidence="1">
    <location>
        <position position="1"/>
    </location>
</feature>
<dbReference type="OrthoDB" id="3265515at2759"/>